<dbReference type="InterPro" id="IPR016134">
    <property type="entry name" value="Dockerin_dom"/>
</dbReference>
<evidence type="ECO:0000256" key="11">
    <source>
        <dbReference type="SAM" id="SignalP"/>
    </source>
</evidence>
<evidence type="ECO:0000256" key="6">
    <source>
        <dbReference type="ARBA" id="ARBA00023295"/>
    </source>
</evidence>
<comment type="similarity">
    <text evidence="8">Belongs to the glycosyl hydrolase 11 (cellulase G) family.</text>
</comment>
<dbReference type="GO" id="GO:0016810">
    <property type="term" value="F:hydrolase activity, acting on carbon-nitrogen (but not peptide) bonds"/>
    <property type="evidence" value="ECO:0007669"/>
    <property type="project" value="InterPro"/>
</dbReference>
<dbReference type="PROSITE" id="PS00018">
    <property type="entry name" value="EF_HAND_1"/>
    <property type="match status" value="2"/>
</dbReference>
<dbReference type="PANTHER" id="PTHR46828:SF2">
    <property type="entry name" value="ENDO-1,4-BETA-XYLANASE A-RELATED"/>
    <property type="match status" value="1"/>
</dbReference>
<keyword evidence="3 8" id="KW-0858">Xylan degradation</keyword>
<protein>
    <recommendedName>
        <fullName evidence="9">Beta-xylanase</fullName>
        <ecNumber evidence="9">3.2.1.8</ecNumber>
    </recommendedName>
</protein>
<dbReference type="InterPro" id="IPR013319">
    <property type="entry name" value="GH11/12"/>
</dbReference>
<dbReference type="RefSeq" id="WP_242853081.1">
    <property type="nucleotide sequence ID" value="NZ_JQKC01000007.1"/>
</dbReference>
<dbReference type="Pfam" id="PF00331">
    <property type="entry name" value="Glyco_hydro_10"/>
    <property type="match status" value="1"/>
</dbReference>
<dbReference type="PROSITE" id="PS00776">
    <property type="entry name" value="GH11_1"/>
    <property type="match status" value="1"/>
</dbReference>
<evidence type="ECO:0000313" key="17">
    <source>
        <dbReference type="Proteomes" id="UP000036923"/>
    </source>
</evidence>
<accession>A0A0L6JRS4</accession>
<dbReference type="STRING" id="398512.Bccel_3733"/>
<dbReference type="InterPro" id="IPR018208">
    <property type="entry name" value="GH11_AS_1"/>
</dbReference>
<dbReference type="CDD" id="cd10954">
    <property type="entry name" value="CE4_CtAXE_like"/>
    <property type="match status" value="1"/>
</dbReference>
<dbReference type="InterPro" id="IPR013320">
    <property type="entry name" value="ConA-like_dom_sf"/>
</dbReference>
<evidence type="ECO:0000256" key="3">
    <source>
        <dbReference type="ARBA" id="ARBA00022651"/>
    </source>
</evidence>
<dbReference type="Proteomes" id="UP000036923">
    <property type="component" value="Unassembled WGS sequence"/>
</dbReference>
<name>A0A0L6JRS4_9FIRM</name>
<dbReference type="PROSITE" id="PS51760">
    <property type="entry name" value="GH10_2"/>
    <property type="match status" value="1"/>
</dbReference>
<feature type="region of interest" description="Disordered" evidence="10">
    <location>
        <begin position="675"/>
        <end position="699"/>
    </location>
</feature>
<feature type="compositionally biased region" description="Low complexity" evidence="10">
    <location>
        <begin position="235"/>
        <end position="260"/>
    </location>
</feature>
<dbReference type="EC" id="3.2.1.8" evidence="9"/>
<dbReference type="InterPro" id="IPR033119">
    <property type="entry name" value="GH11_AS_2"/>
</dbReference>
<keyword evidence="7 8" id="KW-0624">Polysaccharide degradation</keyword>
<feature type="domain" description="GH10" evidence="13">
    <location>
        <begin position="269"/>
        <end position="592"/>
    </location>
</feature>
<dbReference type="CDD" id="cd14254">
    <property type="entry name" value="Dockerin_II"/>
    <property type="match status" value="1"/>
</dbReference>
<dbReference type="Gene3D" id="3.20.20.80">
    <property type="entry name" value="Glycosidases"/>
    <property type="match status" value="1"/>
</dbReference>
<evidence type="ECO:0000256" key="10">
    <source>
        <dbReference type="SAM" id="MobiDB-lite"/>
    </source>
</evidence>
<dbReference type="InterPro" id="IPR033123">
    <property type="entry name" value="GH11_dom"/>
</dbReference>
<keyword evidence="11" id="KW-0732">Signal</keyword>
<feature type="chain" id="PRO_5005565808" description="Beta-xylanase" evidence="11">
    <location>
        <begin position="29"/>
        <end position="910"/>
    </location>
</feature>
<dbReference type="SMART" id="SM00633">
    <property type="entry name" value="Glyco_10"/>
    <property type="match status" value="1"/>
</dbReference>
<keyword evidence="5 8" id="KW-0119">Carbohydrate metabolism</keyword>
<keyword evidence="6 8" id="KW-0326">Glycosidase</keyword>
<evidence type="ECO:0000259" key="13">
    <source>
        <dbReference type="PROSITE" id="PS51760"/>
    </source>
</evidence>
<feature type="active site" description="Proton donor" evidence="8">
    <location>
        <position position="213"/>
    </location>
</feature>
<dbReference type="PRINTS" id="PR00134">
    <property type="entry name" value="GLHYDRLASE10"/>
</dbReference>
<evidence type="ECO:0000259" key="12">
    <source>
        <dbReference type="PROSITE" id="PS51677"/>
    </source>
</evidence>
<feature type="domain" description="Dockerin" evidence="15">
    <location>
        <begin position="612"/>
        <end position="679"/>
    </location>
</feature>
<dbReference type="GO" id="GO:0045493">
    <property type="term" value="P:xylan catabolic process"/>
    <property type="evidence" value="ECO:0007669"/>
    <property type="project" value="UniProtKB-UniRule"/>
</dbReference>
<evidence type="ECO:0000259" key="14">
    <source>
        <dbReference type="PROSITE" id="PS51761"/>
    </source>
</evidence>
<evidence type="ECO:0000256" key="2">
    <source>
        <dbReference type="ARBA" id="ARBA00004851"/>
    </source>
</evidence>
<comment type="similarity">
    <text evidence="9">Belongs to the glycosyl hydrolase 10 (cellulase F) family.</text>
</comment>
<feature type="active site" description="Nucleophile" evidence="8">
    <location>
        <position position="122"/>
    </location>
</feature>
<comment type="pathway">
    <text evidence="2 8">Glycan degradation; xylan degradation.</text>
</comment>
<dbReference type="Gene3D" id="3.20.20.370">
    <property type="entry name" value="Glycoside hydrolase/deacetylase"/>
    <property type="match status" value="1"/>
</dbReference>
<dbReference type="Pfam" id="PF00404">
    <property type="entry name" value="Dockerin_1"/>
    <property type="match status" value="1"/>
</dbReference>
<dbReference type="SUPFAM" id="SSF51445">
    <property type="entry name" value="(Trans)glycosidases"/>
    <property type="match status" value="1"/>
</dbReference>
<feature type="signal peptide" evidence="11">
    <location>
        <begin position="1"/>
        <end position="28"/>
    </location>
</feature>
<gene>
    <name evidence="16" type="ORF">Bccel_3733</name>
</gene>
<dbReference type="InterPro" id="IPR017853">
    <property type="entry name" value="GH"/>
</dbReference>
<evidence type="ECO:0000256" key="8">
    <source>
        <dbReference type="PROSITE-ProRule" id="PRU01097"/>
    </source>
</evidence>
<reference evidence="17" key="1">
    <citation type="submission" date="2015-07" db="EMBL/GenBank/DDBJ databases">
        <title>Near-Complete Genome Sequence of the Cellulolytic Bacterium Bacteroides (Pseudobacteroides) cellulosolvens ATCC 35603.</title>
        <authorList>
            <person name="Dassa B."/>
            <person name="Utturkar S.M."/>
            <person name="Klingeman D.M."/>
            <person name="Hurt R.A."/>
            <person name="Keller M."/>
            <person name="Xu J."/>
            <person name="Reddy Y.H.K."/>
            <person name="Borovok I."/>
            <person name="Grinberg I.R."/>
            <person name="Lamed R."/>
            <person name="Zhivin O."/>
            <person name="Bayer E.A."/>
            <person name="Brown S.D."/>
        </authorList>
    </citation>
    <scope>NUCLEOTIDE SEQUENCE [LARGE SCALE GENOMIC DNA]</scope>
    <source>
        <strain evidence="17">DSM 2933</strain>
    </source>
</reference>
<dbReference type="InterPro" id="IPR036439">
    <property type="entry name" value="Dockerin_dom_sf"/>
</dbReference>
<evidence type="ECO:0000256" key="9">
    <source>
        <dbReference type="RuleBase" id="RU361174"/>
    </source>
</evidence>
<dbReference type="SUPFAM" id="SSF63446">
    <property type="entry name" value="Type I dockerin domain"/>
    <property type="match status" value="1"/>
</dbReference>
<dbReference type="eggNOG" id="COG3693">
    <property type="taxonomic scope" value="Bacteria"/>
</dbReference>
<keyword evidence="4 8" id="KW-0378">Hydrolase</keyword>
<dbReference type="PROSITE" id="PS51761">
    <property type="entry name" value="GH11_3"/>
    <property type="match status" value="1"/>
</dbReference>
<evidence type="ECO:0000256" key="5">
    <source>
        <dbReference type="ARBA" id="ARBA00023277"/>
    </source>
</evidence>
<feature type="region of interest" description="Disordered" evidence="10">
    <location>
        <begin position="223"/>
        <end position="269"/>
    </location>
</feature>
<comment type="catalytic activity">
    <reaction evidence="1 8 9">
        <text>Endohydrolysis of (1-&gt;4)-beta-D-xylosidic linkages in xylans.</text>
        <dbReference type="EC" id="3.2.1.8"/>
    </reaction>
</comment>
<dbReference type="Gene3D" id="1.10.1330.10">
    <property type="entry name" value="Dockerin domain"/>
    <property type="match status" value="1"/>
</dbReference>
<comment type="caution">
    <text evidence="16">The sequence shown here is derived from an EMBL/GenBank/DDBJ whole genome shotgun (WGS) entry which is preliminary data.</text>
</comment>
<dbReference type="InterPro" id="IPR002105">
    <property type="entry name" value="Dockerin_1_rpt"/>
</dbReference>
<dbReference type="PANTHER" id="PTHR46828">
    <property type="entry name" value="ENDO-1,4-BETA-XYLANASE A-RELATED"/>
    <property type="match status" value="1"/>
</dbReference>
<evidence type="ECO:0000259" key="15">
    <source>
        <dbReference type="PROSITE" id="PS51766"/>
    </source>
</evidence>
<dbReference type="PROSITE" id="PS51766">
    <property type="entry name" value="DOCKERIN"/>
    <property type="match status" value="1"/>
</dbReference>
<evidence type="ECO:0000313" key="16">
    <source>
        <dbReference type="EMBL" id="KNY28459.1"/>
    </source>
</evidence>
<organism evidence="16 17">
    <name type="scientific">Pseudobacteroides cellulosolvens ATCC 35603 = DSM 2933</name>
    <dbReference type="NCBI Taxonomy" id="398512"/>
    <lineage>
        <taxon>Bacteria</taxon>
        <taxon>Bacillati</taxon>
        <taxon>Bacillota</taxon>
        <taxon>Clostridia</taxon>
        <taxon>Eubacteriales</taxon>
        <taxon>Oscillospiraceae</taxon>
        <taxon>Pseudobacteroides</taxon>
    </lineage>
</organism>
<dbReference type="Gene3D" id="2.60.120.180">
    <property type="match status" value="1"/>
</dbReference>
<dbReference type="PROSITE" id="PS51677">
    <property type="entry name" value="NODB"/>
    <property type="match status" value="1"/>
</dbReference>
<dbReference type="SUPFAM" id="SSF49899">
    <property type="entry name" value="Concanavalin A-like lectins/glucanases"/>
    <property type="match status" value="1"/>
</dbReference>
<dbReference type="Pfam" id="PF00457">
    <property type="entry name" value="Glyco_hydro_11"/>
    <property type="match status" value="1"/>
</dbReference>
<dbReference type="InterPro" id="IPR011330">
    <property type="entry name" value="Glyco_hydro/deAcase_b/a-brl"/>
</dbReference>
<dbReference type="EMBL" id="LGTC01000001">
    <property type="protein sequence ID" value="KNY28459.1"/>
    <property type="molecule type" value="Genomic_DNA"/>
</dbReference>
<dbReference type="PROSITE" id="PS00777">
    <property type="entry name" value="GH11_2"/>
    <property type="match status" value="1"/>
</dbReference>
<evidence type="ECO:0000256" key="1">
    <source>
        <dbReference type="ARBA" id="ARBA00000681"/>
    </source>
</evidence>
<evidence type="ECO:0000256" key="7">
    <source>
        <dbReference type="ARBA" id="ARBA00023326"/>
    </source>
</evidence>
<dbReference type="InterPro" id="IPR002509">
    <property type="entry name" value="NODB_dom"/>
</dbReference>
<dbReference type="InterPro" id="IPR018247">
    <property type="entry name" value="EF_Hand_1_Ca_BS"/>
</dbReference>
<dbReference type="InterPro" id="IPR001137">
    <property type="entry name" value="Glyco_hydro_11"/>
</dbReference>
<dbReference type="eggNOG" id="COG0726">
    <property type="taxonomic scope" value="Bacteria"/>
</dbReference>
<sequence length="910" mass="99385" precursor="true">MKQRMKVVFSIFMSLAMLFSLFPATVQAATTLTSNATGTIDGYNYEYWKDNGTGTMTLNGGGTFSCSWSNINNILFRTGKKLGSTKTYQEYGNISIDYSCNYQPNGNSYMAVYGWTEDPLVEYYIIDSYGTWKPPGNGIAMKGTVTVDGRTYEIYQNSRTGPSIKGNTTFQQYWSICTSKRTSGTISVSEHFKAWEAKGMKMGKMYEVSMVVEGYQSSGKADMTKMNLNVGGPAPSTQPSTQPSIKPSTQPSIKPSTQPSVQPSGSTNNQPLRVLAEKIRAKGHEFYVGAAIPGNFSISDQDIVKKEFDIVTCENNMKIGTISPSRGQYNYSGGDSLVNFAKANDMVVHGHAFVWHKYNPGWVDGTKSMMESYINAVGTHYKGKIYAWDVVNEAFQKDGTYRINAIGSNGQDGASVFGQKQGKQYIEDAFIAARKADPNAKLVYNEYDLETRPAKFDGVYAMVKDFKSRNIPIDGVGFQMHLGPSFTEADAQRFADQMQKLADIGVESYVTEMDVGCSDTTQAGLAKQAEIYGWIAKACAEQPYCRALQVWGIRDSQSWRINPDSPEDRAIAPLIFNDNGQKKPAYYAIQKALADALNSSSIPNPTTPPITVPSLKGDLNDDGIINMADVLLVATSFNATPSFPKYNAAFDLNEDGAINMADVLIIAQNFNKPVTKTSSNPTTKAPPTPTPTKAVSPTVSKNPNAKLLALTFDDGPDNTLTAKVLDKLDKYKVPATFMMIGQKVNSGTSAIIKRIVDSGHEIGNHSWGYDNMGGMSSSAIKDSISKTQAAIKQYAGVTPKFFRAPNLNYSQTLYDAVDLTFVQGVTCNDWSTSTSAADRANAIIAGARDGTILLMHDVQPLPHPTPEALDILIPKLQSQGYEFVTLSELFERKGVALRANDNIAHTTLPN</sequence>
<keyword evidence="17" id="KW-1185">Reference proteome</keyword>
<proteinExistence type="inferred from homology"/>
<dbReference type="SUPFAM" id="SSF88713">
    <property type="entry name" value="Glycoside hydrolase/deacetylase"/>
    <property type="match status" value="1"/>
</dbReference>
<evidence type="ECO:0000256" key="4">
    <source>
        <dbReference type="ARBA" id="ARBA00022801"/>
    </source>
</evidence>
<dbReference type="PATRIC" id="fig|398512.5.peg.3909"/>
<dbReference type="InterPro" id="IPR001000">
    <property type="entry name" value="GH10_dom"/>
</dbReference>
<feature type="domain" description="NodB homology" evidence="12">
    <location>
        <begin position="706"/>
        <end position="884"/>
    </location>
</feature>
<dbReference type="Pfam" id="PF01522">
    <property type="entry name" value="Polysacc_deac_1"/>
    <property type="match status" value="1"/>
</dbReference>
<dbReference type="UniPathway" id="UPA00114"/>
<dbReference type="AlphaFoldDB" id="A0A0L6JRS4"/>
<dbReference type="GO" id="GO:0031176">
    <property type="term" value="F:endo-1,4-beta-xylanase activity"/>
    <property type="evidence" value="ECO:0007669"/>
    <property type="project" value="UniProtKB-UniRule"/>
</dbReference>
<feature type="domain" description="GH11" evidence="14">
    <location>
        <begin position="31"/>
        <end position="226"/>
    </location>
</feature>